<dbReference type="InterPro" id="IPR004605">
    <property type="entry name" value="DNA_helicase_Holl-junc_RuvB"/>
</dbReference>
<sequence>MIKQNVLPNFVGNEETKTIFQETISKCIKDKREFPHTLIIGSSGMGKNKLAEFISREIGANVLELDCSNRNINLVNNLLKLPDKSILLLDNIHLLPIEIIHNVLFRFMDEGKIYLRYPDGRIEPFDVGKRITILGTTSEFEKVLPPFIKRFNLILEIDSYTHDNICQIIRDFLAPISLSEDAISILANTTRYNPRIAIQNAMLVKKYAQQNTATKLESQDIDKILLSNKINTYYAHIITDYIKNNNFLQNEKDKRLCHYESLIIQLQLNGFIDCEQFLNLLQNEYSQSDSICHRLR</sequence>
<dbReference type="Proteomes" id="UP000680656">
    <property type="component" value="Chromosome"/>
</dbReference>
<evidence type="ECO:0000313" key="5">
    <source>
        <dbReference type="Proteomes" id="UP000680656"/>
    </source>
</evidence>
<organism evidence="4 5">
    <name type="scientific">Methanospirillum purgamenti</name>
    <dbReference type="NCBI Taxonomy" id="2834276"/>
    <lineage>
        <taxon>Archaea</taxon>
        <taxon>Methanobacteriati</taxon>
        <taxon>Methanobacteriota</taxon>
        <taxon>Stenosarchaea group</taxon>
        <taxon>Methanomicrobia</taxon>
        <taxon>Methanomicrobiales</taxon>
        <taxon>Methanospirillaceae</taxon>
        <taxon>Methanospirillum</taxon>
    </lineage>
</organism>
<dbReference type="InterPro" id="IPR027417">
    <property type="entry name" value="P-loop_NTPase"/>
</dbReference>
<dbReference type="GeneID" id="65096280"/>
<dbReference type="GO" id="GO:0009378">
    <property type="term" value="F:four-way junction helicase activity"/>
    <property type="evidence" value="ECO:0007669"/>
    <property type="project" value="InterPro"/>
</dbReference>
<dbReference type="GO" id="GO:0006281">
    <property type="term" value="P:DNA repair"/>
    <property type="evidence" value="ECO:0007669"/>
    <property type="project" value="InterPro"/>
</dbReference>
<dbReference type="InterPro" id="IPR003593">
    <property type="entry name" value="AAA+_ATPase"/>
</dbReference>
<protein>
    <submittedName>
        <fullName evidence="4">AAA family ATPase</fullName>
    </submittedName>
</protein>
<dbReference type="SMART" id="SM00382">
    <property type="entry name" value="AAA"/>
    <property type="match status" value="1"/>
</dbReference>
<evidence type="ECO:0000259" key="3">
    <source>
        <dbReference type="SMART" id="SM00382"/>
    </source>
</evidence>
<dbReference type="InterPro" id="IPR008824">
    <property type="entry name" value="RuvB-like_N"/>
</dbReference>
<keyword evidence="5" id="KW-1185">Reference proteome</keyword>
<dbReference type="GO" id="GO:0006310">
    <property type="term" value="P:DNA recombination"/>
    <property type="evidence" value="ECO:0007669"/>
    <property type="project" value="InterPro"/>
</dbReference>
<dbReference type="KEGG" id="mrtj:KHC33_03810"/>
<name>A0A8E7EKF8_9EURY</name>
<keyword evidence="2" id="KW-0067">ATP-binding</keyword>
<dbReference type="Gene3D" id="3.40.50.300">
    <property type="entry name" value="P-loop containing nucleotide triphosphate hydrolases"/>
    <property type="match status" value="1"/>
</dbReference>
<evidence type="ECO:0000313" key="4">
    <source>
        <dbReference type="EMBL" id="QVV89656.1"/>
    </source>
</evidence>
<dbReference type="SUPFAM" id="SSF52540">
    <property type="entry name" value="P-loop containing nucleoside triphosphate hydrolases"/>
    <property type="match status" value="1"/>
</dbReference>
<dbReference type="PANTHER" id="PTHR42848">
    <property type="match status" value="1"/>
</dbReference>
<proteinExistence type="predicted"/>
<accession>A0A8E7EKF8</accession>
<keyword evidence="1" id="KW-0547">Nucleotide-binding</keyword>
<dbReference type="AlphaFoldDB" id="A0A8E7EKF8"/>
<feature type="domain" description="AAA+ ATPase" evidence="3">
    <location>
        <begin position="33"/>
        <end position="161"/>
    </location>
</feature>
<dbReference type="Pfam" id="PF05496">
    <property type="entry name" value="RuvB_N"/>
    <property type="match status" value="1"/>
</dbReference>
<dbReference type="RefSeq" id="WP_214420447.1">
    <property type="nucleotide sequence ID" value="NZ_CP075546.1"/>
</dbReference>
<evidence type="ECO:0000256" key="1">
    <source>
        <dbReference type="ARBA" id="ARBA00022741"/>
    </source>
</evidence>
<reference evidence="4 5" key="1">
    <citation type="submission" date="2021-05" db="EMBL/GenBank/DDBJ databases">
        <title>A novel Methanospirillum isolate from a pyrite-forming mixed culture.</title>
        <authorList>
            <person name="Bunk B."/>
            <person name="Sproer C."/>
            <person name="Spring S."/>
            <person name="Pester M."/>
        </authorList>
    </citation>
    <scope>NUCLEOTIDE SEQUENCE [LARGE SCALE GENOMIC DNA]</scope>
    <source>
        <strain evidence="4 5">J.3.6.1-F.2.7.3</strain>
    </source>
</reference>
<dbReference type="GO" id="GO:0005524">
    <property type="term" value="F:ATP binding"/>
    <property type="evidence" value="ECO:0007669"/>
    <property type="project" value="UniProtKB-KW"/>
</dbReference>
<dbReference type="EMBL" id="CP075546">
    <property type="protein sequence ID" value="QVV89656.1"/>
    <property type="molecule type" value="Genomic_DNA"/>
</dbReference>
<dbReference type="GO" id="GO:0003677">
    <property type="term" value="F:DNA binding"/>
    <property type="evidence" value="ECO:0007669"/>
    <property type="project" value="InterPro"/>
</dbReference>
<dbReference type="CDD" id="cd00009">
    <property type="entry name" value="AAA"/>
    <property type="match status" value="1"/>
</dbReference>
<evidence type="ECO:0000256" key="2">
    <source>
        <dbReference type="ARBA" id="ARBA00022840"/>
    </source>
</evidence>
<dbReference type="PANTHER" id="PTHR42848:SF1">
    <property type="entry name" value="HOLLIDAY JUNCTION BRANCH MIGRATION COMPLEX SUBUNIT RUVB"/>
    <property type="match status" value="1"/>
</dbReference>
<gene>
    <name evidence="4" type="ORF">KHC33_03810</name>
</gene>